<evidence type="ECO:0000313" key="3">
    <source>
        <dbReference type="Proteomes" id="UP000830055"/>
    </source>
</evidence>
<sequence>MRKSITYLIVVCAVSGVWCVAPERLAARSNSLTTGLAVSFDYEERDYVALTDDPETEDVDESTLIRDEDDFQRLLLIPRFLLRSTSERDTVELLVQPELQYDLLESETDWNGTVGVDADRFLSESWQVGISNHYLRSDSYDAGVDDGEEPAPAEPGVAPPAAPVAPELSPDIGRTQYWRNAFSVFSRHLYREESMVRLGLGYIVLRDENDALFSDVEEYDRYEVSLLNEHRFSAVWATELELSYIRGDFVETDTAAIQALIEELYPEGDAPTFAEELSSDLEEYRAGLTVENRSIDRNPLSLGYSLVSTRYEEEERSDIDIHELLFSWRHDFSERTYSTLGLGPAYIDAEGGDDSWEAVGIAELVHRIERGTLQFAVEKGYDTIDFSGASDHGLVDYWEARFLFDYDLSPNLSMYGELSYLYEDRSEPIPGLAEVIAGEVALDPAGIPETDEYHNDRYMAGVGFSYTFWRFYTAAVDYSYVKQESDRELDTYDSHRILLTLSWELEAFRW</sequence>
<evidence type="ECO:0000256" key="1">
    <source>
        <dbReference type="SAM" id="MobiDB-lite"/>
    </source>
</evidence>
<dbReference type="Proteomes" id="UP000830055">
    <property type="component" value="Chromosome"/>
</dbReference>
<dbReference type="SUPFAM" id="SSF56925">
    <property type="entry name" value="OMPA-like"/>
    <property type="match status" value="1"/>
</dbReference>
<organism evidence="2 3">
    <name type="scientific">Desulfofustis limnaeus</name>
    <dbReference type="NCBI Taxonomy" id="2740163"/>
    <lineage>
        <taxon>Bacteria</taxon>
        <taxon>Pseudomonadati</taxon>
        <taxon>Thermodesulfobacteriota</taxon>
        <taxon>Desulfobulbia</taxon>
        <taxon>Desulfobulbales</taxon>
        <taxon>Desulfocapsaceae</taxon>
        <taxon>Desulfofustis</taxon>
    </lineage>
</organism>
<dbReference type="RefSeq" id="WP_284151055.1">
    <property type="nucleotide sequence ID" value="NZ_AP025516.1"/>
</dbReference>
<accession>A0ABN6M3Z4</accession>
<gene>
    <name evidence="2" type="ORF">DPPLL_19980</name>
</gene>
<evidence type="ECO:0000313" key="2">
    <source>
        <dbReference type="EMBL" id="BDD87633.1"/>
    </source>
</evidence>
<protein>
    <recommendedName>
        <fullName evidence="4">DUF3570 domain-containing protein</fullName>
    </recommendedName>
</protein>
<feature type="region of interest" description="Disordered" evidence="1">
    <location>
        <begin position="140"/>
        <end position="161"/>
    </location>
</feature>
<keyword evidence="3" id="KW-1185">Reference proteome</keyword>
<dbReference type="InterPro" id="IPR011250">
    <property type="entry name" value="OMP/PagP_B-barrel"/>
</dbReference>
<proteinExistence type="predicted"/>
<evidence type="ECO:0008006" key="4">
    <source>
        <dbReference type="Google" id="ProtNLM"/>
    </source>
</evidence>
<name>A0ABN6M3Z4_9BACT</name>
<reference evidence="2 3" key="1">
    <citation type="submission" date="2022-01" db="EMBL/GenBank/DDBJ databases">
        <title>Desulfofustis limnae sp. nov., a novel mesophilic sulfate-reducing bacterium isolated from marsh soil.</title>
        <authorList>
            <person name="Watanabe M."/>
            <person name="Takahashi A."/>
            <person name="Kojima H."/>
            <person name="Fukui M."/>
        </authorList>
    </citation>
    <scope>NUCLEOTIDE SEQUENCE [LARGE SCALE GENOMIC DNA]</scope>
    <source>
        <strain evidence="2 3">PPLL</strain>
    </source>
</reference>
<dbReference type="EMBL" id="AP025516">
    <property type="protein sequence ID" value="BDD87633.1"/>
    <property type="molecule type" value="Genomic_DNA"/>
</dbReference>